<evidence type="ECO:0000313" key="17">
    <source>
        <dbReference type="Proteomes" id="UP000225706"/>
    </source>
</evidence>
<dbReference type="GO" id="GO:0060285">
    <property type="term" value="P:cilium-dependent cell motility"/>
    <property type="evidence" value="ECO:0007669"/>
    <property type="project" value="TreeGrafter"/>
</dbReference>
<keyword evidence="5" id="KW-0969">Cilium</keyword>
<protein>
    <recommendedName>
        <fullName evidence="10">Dynein regulatory complex subunit 2</fullName>
    </recommendedName>
    <alternativeName>
        <fullName evidence="11">Coiled-coil domain-containing protein 65</fullName>
    </alternativeName>
</protein>
<evidence type="ECO:0000256" key="10">
    <source>
        <dbReference type="ARBA" id="ARBA00040899"/>
    </source>
</evidence>
<accession>A0A2B4S1T2</accession>
<feature type="domain" description="Dynein regulatory complex protein 1/2 N-terminal" evidence="14">
    <location>
        <begin position="27"/>
        <end position="128"/>
    </location>
</feature>
<evidence type="ECO:0000256" key="12">
    <source>
        <dbReference type="ARBA" id="ARBA00045865"/>
    </source>
</evidence>
<proteinExistence type="inferred from homology"/>
<evidence type="ECO:0000256" key="5">
    <source>
        <dbReference type="ARBA" id="ARBA00023069"/>
    </source>
</evidence>
<comment type="subcellular location">
    <subcellularLocation>
        <location evidence="1">Cytoplasm</location>
        <location evidence="1">Cytoskeleton</location>
        <location evidence="1">Flagellum axoneme</location>
    </subcellularLocation>
    <subcellularLocation>
        <location evidence="8">Cytoplasm</location>
        <location evidence="8">Cytoskeleton</location>
        <location evidence="8">Flagellum basal body</location>
    </subcellularLocation>
</comment>
<dbReference type="OrthoDB" id="7760980at2759"/>
<evidence type="ECO:0000259" key="14">
    <source>
        <dbReference type="Pfam" id="PF14772"/>
    </source>
</evidence>
<dbReference type="PANTHER" id="PTHR21625">
    <property type="entry name" value="NYD-SP28 PROTEIN"/>
    <property type="match status" value="1"/>
</dbReference>
<evidence type="ECO:0000256" key="3">
    <source>
        <dbReference type="ARBA" id="ARBA00022846"/>
    </source>
</evidence>
<evidence type="ECO:0000256" key="9">
    <source>
        <dbReference type="ARBA" id="ARBA00038424"/>
    </source>
</evidence>
<keyword evidence="7" id="KW-0966">Cell projection</keyword>
<gene>
    <name evidence="16" type="primary">Ccdc65</name>
    <name evidence="16" type="ORF">AWC38_SpisGene12058</name>
</gene>
<dbReference type="AlphaFoldDB" id="A0A2B4S1T2"/>
<evidence type="ECO:0000256" key="1">
    <source>
        <dbReference type="ARBA" id="ARBA00004611"/>
    </source>
</evidence>
<reference evidence="17" key="1">
    <citation type="journal article" date="2017" name="bioRxiv">
        <title>Comparative analysis of the genomes of Stylophora pistillata and Acropora digitifera provides evidence for extensive differences between species of corals.</title>
        <authorList>
            <person name="Voolstra C.R."/>
            <person name="Li Y."/>
            <person name="Liew Y.J."/>
            <person name="Baumgarten S."/>
            <person name="Zoccola D."/>
            <person name="Flot J.-F."/>
            <person name="Tambutte S."/>
            <person name="Allemand D."/>
            <person name="Aranda M."/>
        </authorList>
    </citation>
    <scope>NUCLEOTIDE SEQUENCE [LARGE SCALE GENOMIC DNA]</scope>
</reference>
<keyword evidence="6" id="KW-0206">Cytoskeleton</keyword>
<dbReference type="GO" id="GO:0005858">
    <property type="term" value="C:axonemal dynein complex"/>
    <property type="evidence" value="ECO:0007669"/>
    <property type="project" value="InterPro"/>
</dbReference>
<evidence type="ECO:0000256" key="11">
    <source>
        <dbReference type="ARBA" id="ARBA00041517"/>
    </source>
</evidence>
<dbReference type="Pfam" id="PF14775">
    <property type="entry name" value="NYD-SP28_assoc"/>
    <property type="match status" value="1"/>
</dbReference>
<dbReference type="GO" id="GO:0003352">
    <property type="term" value="P:regulation of cilium movement"/>
    <property type="evidence" value="ECO:0007669"/>
    <property type="project" value="TreeGrafter"/>
</dbReference>
<dbReference type="InterPro" id="IPR029440">
    <property type="entry name" value="DRC1_C"/>
</dbReference>
<feature type="coiled-coil region" evidence="13">
    <location>
        <begin position="281"/>
        <end position="308"/>
    </location>
</feature>
<feature type="coiled-coil region" evidence="13">
    <location>
        <begin position="96"/>
        <end position="178"/>
    </location>
</feature>
<evidence type="ECO:0000256" key="8">
    <source>
        <dbReference type="ARBA" id="ARBA00037841"/>
    </source>
</evidence>
<comment type="function">
    <text evidence="12">Component of the nexin-dynein regulatory complex (N-DRC), a key regulator of ciliary/flagellar motility which maintains the alignment and integrity of the distal axoneme and regulates microtubule sliding in motile axonemes. Plays a critical role in the assembly of N-DRC and also stabilizes the assembly of multiple inner dynein arms and radial spokes. Coassembles with DRC1 to form a central scaffold needed for assembly of the N-DRC and its attachment to the outer doublet microtubules.</text>
</comment>
<keyword evidence="3" id="KW-0282">Flagellum</keyword>
<evidence type="ECO:0000259" key="15">
    <source>
        <dbReference type="Pfam" id="PF14775"/>
    </source>
</evidence>
<dbReference type="InterPro" id="IPR039505">
    <property type="entry name" value="DRC1/2_N"/>
</dbReference>
<dbReference type="GO" id="GO:0070286">
    <property type="term" value="P:axonemal dynein complex assembly"/>
    <property type="evidence" value="ECO:0007669"/>
    <property type="project" value="InterPro"/>
</dbReference>
<evidence type="ECO:0000256" key="6">
    <source>
        <dbReference type="ARBA" id="ARBA00023212"/>
    </source>
</evidence>
<sequence length="517" mass="61370">MPPKKKKSGKKKLAKMTEEERLLYMEQKRLAEEEMKKKKEDMLTQFLKDKLIKEEKSTKFNLNKLQNQWRVIMREANSQELKKDIEILSQTFERVIDRKEAIIKSLLKDIEEAEEQYQMALRSHLQNVDRLIDWLRNFVPPSQSIRCKNKTKHDLRRLEEAQAEYDQEQEILKKEFDTERMKILSQQRKEMHDIQDIMFAMEEEWNELENDAKQDFQSLRDEIKNKNLEEKHALRIQLEGTVEDLWRQFQQALKTYNETTEERKLAFENLKAKDEKSSYEIETQMRKLQRIQDNISQLKSKMATNAKECDERNRLIKEQREVVATQFHELKAEMNKMRDSERSRLTQLTLQSNAAIKELTKTKERGEFILKLAEMCRKLETEAEKVLPFYVSSLLPEEEDDVAAAMQEAPSEPLAEILHEYSALENFWKRYNKVLLDKLALDKEKHTLLQENQQLRAVLKQYLDGISVNDEILSQYNPLFIVNSKTNVRLAIPISDPRIKRSGPTVVEAAHVVKHSM</sequence>
<dbReference type="Pfam" id="PF14772">
    <property type="entry name" value="NYD-SP28"/>
    <property type="match status" value="1"/>
</dbReference>
<comment type="similarity">
    <text evidence="9">Belongs to the DRC2 family.</text>
</comment>
<evidence type="ECO:0000256" key="7">
    <source>
        <dbReference type="ARBA" id="ARBA00023273"/>
    </source>
</evidence>
<dbReference type="PANTHER" id="PTHR21625:SF0">
    <property type="entry name" value="DYNEIN REGULATORY COMPLEX SUBUNIT 2"/>
    <property type="match status" value="1"/>
</dbReference>
<dbReference type="EMBL" id="LSMT01000209">
    <property type="protein sequence ID" value="PFX23366.1"/>
    <property type="molecule type" value="Genomic_DNA"/>
</dbReference>
<organism evidence="16 17">
    <name type="scientific">Stylophora pistillata</name>
    <name type="common">Smooth cauliflower coral</name>
    <dbReference type="NCBI Taxonomy" id="50429"/>
    <lineage>
        <taxon>Eukaryota</taxon>
        <taxon>Metazoa</taxon>
        <taxon>Cnidaria</taxon>
        <taxon>Anthozoa</taxon>
        <taxon>Hexacorallia</taxon>
        <taxon>Scleractinia</taxon>
        <taxon>Astrocoeniina</taxon>
        <taxon>Pocilloporidae</taxon>
        <taxon>Stylophora</taxon>
    </lineage>
</organism>
<dbReference type="STRING" id="50429.A0A2B4S1T2"/>
<evidence type="ECO:0000256" key="13">
    <source>
        <dbReference type="SAM" id="Coils"/>
    </source>
</evidence>
<evidence type="ECO:0000256" key="4">
    <source>
        <dbReference type="ARBA" id="ARBA00023054"/>
    </source>
</evidence>
<comment type="caution">
    <text evidence="16">The sequence shown here is derived from an EMBL/GenBank/DDBJ whole genome shotgun (WGS) entry which is preliminary data.</text>
</comment>
<feature type="domain" description="Dynein regulatory complex protein 1 C-terminal" evidence="15">
    <location>
        <begin position="419"/>
        <end position="463"/>
    </location>
</feature>
<evidence type="ECO:0000313" key="16">
    <source>
        <dbReference type="EMBL" id="PFX23366.1"/>
    </source>
</evidence>
<evidence type="ECO:0000256" key="2">
    <source>
        <dbReference type="ARBA" id="ARBA00022490"/>
    </source>
</evidence>
<name>A0A2B4S1T2_STYPI</name>
<keyword evidence="17" id="KW-1185">Reference proteome</keyword>
<keyword evidence="2" id="KW-0963">Cytoplasm</keyword>
<keyword evidence="4 13" id="KW-0175">Coiled coil</keyword>
<dbReference type="Proteomes" id="UP000225706">
    <property type="component" value="Unassembled WGS sequence"/>
</dbReference>
<dbReference type="InterPro" id="IPR039750">
    <property type="entry name" value="DRC1/DRC2"/>
</dbReference>